<feature type="domain" description="Response regulatory" evidence="3">
    <location>
        <begin position="24"/>
        <end position="138"/>
    </location>
</feature>
<dbReference type="InterPro" id="IPR001789">
    <property type="entry name" value="Sig_transdc_resp-reg_receiver"/>
</dbReference>
<evidence type="ECO:0000256" key="2">
    <source>
        <dbReference type="PROSITE-ProRule" id="PRU00169"/>
    </source>
</evidence>
<accession>A0ABU1JHQ5</accession>
<reference evidence="4 5" key="1">
    <citation type="submission" date="2023-07" db="EMBL/GenBank/DDBJ databases">
        <title>Sorghum-associated microbial communities from plants grown in Nebraska, USA.</title>
        <authorList>
            <person name="Schachtman D."/>
        </authorList>
    </citation>
    <scope>NUCLEOTIDE SEQUENCE [LARGE SCALE GENOMIC DNA]</scope>
    <source>
        <strain evidence="4 5">584</strain>
    </source>
</reference>
<keyword evidence="5" id="KW-1185">Reference proteome</keyword>
<dbReference type="Proteomes" id="UP001262410">
    <property type="component" value="Unassembled WGS sequence"/>
</dbReference>
<dbReference type="Pfam" id="PF00072">
    <property type="entry name" value="Response_reg"/>
    <property type="match status" value="1"/>
</dbReference>
<gene>
    <name evidence="4" type="ORF">E9232_000651</name>
</gene>
<dbReference type="Gene3D" id="3.40.50.2300">
    <property type="match status" value="1"/>
</dbReference>
<dbReference type="PANTHER" id="PTHR44591:SF25">
    <property type="entry name" value="CHEMOTAXIS TWO-COMPONENT RESPONSE REGULATOR"/>
    <property type="match status" value="1"/>
</dbReference>
<evidence type="ECO:0000313" key="4">
    <source>
        <dbReference type="EMBL" id="MDR6288152.1"/>
    </source>
</evidence>
<name>A0ABU1JHQ5_9PROT</name>
<dbReference type="PANTHER" id="PTHR44591">
    <property type="entry name" value="STRESS RESPONSE REGULATOR PROTEIN 1"/>
    <property type="match status" value="1"/>
</dbReference>
<dbReference type="InterPro" id="IPR011006">
    <property type="entry name" value="CheY-like_superfamily"/>
</dbReference>
<evidence type="ECO:0000256" key="1">
    <source>
        <dbReference type="ARBA" id="ARBA00022553"/>
    </source>
</evidence>
<dbReference type="SUPFAM" id="SSF52172">
    <property type="entry name" value="CheY-like"/>
    <property type="match status" value="1"/>
</dbReference>
<evidence type="ECO:0000259" key="3">
    <source>
        <dbReference type="PROSITE" id="PS50110"/>
    </source>
</evidence>
<protein>
    <submittedName>
        <fullName evidence="4">FixJ family two-component response regulator</fullName>
    </submittedName>
</protein>
<comment type="caution">
    <text evidence="4">The sequence shown here is derived from an EMBL/GenBank/DDBJ whole genome shotgun (WGS) entry which is preliminary data.</text>
</comment>
<dbReference type="RefSeq" id="WP_309792116.1">
    <property type="nucleotide sequence ID" value="NZ_JAVDPW010000001.1"/>
</dbReference>
<organism evidence="4 5">
    <name type="scientific">Inquilinus ginsengisoli</name>
    <dbReference type="NCBI Taxonomy" id="363840"/>
    <lineage>
        <taxon>Bacteria</taxon>
        <taxon>Pseudomonadati</taxon>
        <taxon>Pseudomonadota</taxon>
        <taxon>Alphaproteobacteria</taxon>
        <taxon>Rhodospirillales</taxon>
        <taxon>Rhodospirillaceae</taxon>
        <taxon>Inquilinus</taxon>
    </lineage>
</organism>
<dbReference type="PROSITE" id="PS50110">
    <property type="entry name" value="RESPONSE_REGULATORY"/>
    <property type="match status" value="1"/>
</dbReference>
<sequence>MIGPTSNRLAPPVPTTTLTHPRPTILVVDDDSAVRLSLGFLLETASFPVRLFASGQELLAASPLPESGCILIDYDMPGLGGMELLLQLRQRRVALPRILITGKLDDGIRRAAIAAEASAVLGKPFDSEDLIHAIHAALAPLSWPDT</sequence>
<feature type="modified residue" description="4-aspartylphosphate" evidence="2">
    <location>
        <position position="73"/>
    </location>
</feature>
<dbReference type="SMART" id="SM00448">
    <property type="entry name" value="REC"/>
    <property type="match status" value="1"/>
</dbReference>
<dbReference type="EMBL" id="JAVDPW010000001">
    <property type="protein sequence ID" value="MDR6288152.1"/>
    <property type="molecule type" value="Genomic_DNA"/>
</dbReference>
<evidence type="ECO:0000313" key="5">
    <source>
        <dbReference type="Proteomes" id="UP001262410"/>
    </source>
</evidence>
<proteinExistence type="predicted"/>
<keyword evidence="1 2" id="KW-0597">Phosphoprotein</keyword>
<dbReference type="InterPro" id="IPR050595">
    <property type="entry name" value="Bact_response_regulator"/>
</dbReference>